<gene>
    <name evidence="3" type="ORF">ILEXP_LOCUS39522</name>
</gene>
<dbReference type="Proteomes" id="UP001642360">
    <property type="component" value="Unassembled WGS sequence"/>
</dbReference>
<feature type="domain" description="Reverse transcriptase" evidence="2">
    <location>
        <begin position="63"/>
        <end position="184"/>
    </location>
</feature>
<dbReference type="PANTHER" id="PTHR46890">
    <property type="entry name" value="NON-LTR RETROLELEMENT REVERSE TRANSCRIPTASE-LIKE PROTEIN-RELATED"/>
    <property type="match status" value="1"/>
</dbReference>
<dbReference type="InterPro" id="IPR052343">
    <property type="entry name" value="Retrotransposon-Effector_Assoc"/>
</dbReference>
<evidence type="ECO:0000259" key="2">
    <source>
        <dbReference type="Pfam" id="PF00078"/>
    </source>
</evidence>
<accession>A0ABC8TQY5</accession>
<dbReference type="InterPro" id="IPR000477">
    <property type="entry name" value="RT_dom"/>
</dbReference>
<dbReference type="Pfam" id="PF00078">
    <property type="entry name" value="RVT_1"/>
    <property type="match status" value="1"/>
</dbReference>
<evidence type="ECO:0000313" key="4">
    <source>
        <dbReference type="Proteomes" id="UP001642360"/>
    </source>
</evidence>
<comment type="caution">
    <text evidence="3">The sequence shown here is derived from an EMBL/GenBank/DDBJ whole genome shotgun (WGS) entry which is preliminary data.</text>
</comment>
<keyword evidence="1" id="KW-0812">Transmembrane</keyword>
<feature type="transmembrane region" description="Helical" evidence="1">
    <location>
        <begin position="157"/>
        <end position="176"/>
    </location>
</feature>
<keyword evidence="1" id="KW-1133">Transmembrane helix</keyword>
<evidence type="ECO:0000256" key="1">
    <source>
        <dbReference type="SAM" id="Phobius"/>
    </source>
</evidence>
<reference evidence="3 4" key="1">
    <citation type="submission" date="2024-02" db="EMBL/GenBank/DDBJ databases">
        <authorList>
            <person name="Vignale AGUSTIN F."/>
            <person name="Sosa J E."/>
            <person name="Modenutti C."/>
        </authorList>
    </citation>
    <scope>NUCLEOTIDE SEQUENCE [LARGE SCALE GENOMIC DNA]</scope>
</reference>
<organism evidence="3 4">
    <name type="scientific">Ilex paraguariensis</name>
    <name type="common">yerba mate</name>
    <dbReference type="NCBI Taxonomy" id="185542"/>
    <lineage>
        <taxon>Eukaryota</taxon>
        <taxon>Viridiplantae</taxon>
        <taxon>Streptophyta</taxon>
        <taxon>Embryophyta</taxon>
        <taxon>Tracheophyta</taxon>
        <taxon>Spermatophyta</taxon>
        <taxon>Magnoliopsida</taxon>
        <taxon>eudicotyledons</taxon>
        <taxon>Gunneridae</taxon>
        <taxon>Pentapetalae</taxon>
        <taxon>asterids</taxon>
        <taxon>campanulids</taxon>
        <taxon>Aquifoliales</taxon>
        <taxon>Aquifoliaceae</taxon>
        <taxon>Ilex</taxon>
    </lineage>
</organism>
<dbReference type="PANTHER" id="PTHR46890:SF48">
    <property type="entry name" value="RNA-DIRECTED DNA POLYMERASE"/>
    <property type="match status" value="1"/>
</dbReference>
<name>A0ABC8TQY5_9AQUA</name>
<keyword evidence="4" id="KW-1185">Reference proteome</keyword>
<dbReference type="EMBL" id="CAUOFW020005414">
    <property type="protein sequence ID" value="CAK9170035.1"/>
    <property type="molecule type" value="Genomic_DNA"/>
</dbReference>
<feature type="transmembrane region" description="Helical" evidence="1">
    <location>
        <begin position="196"/>
        <end position="216"/>
    </location>
</feature>
<proteinExistence type="predicted"/>
<evidence type="ECO:0000313" key="3">
    <source>
        <dbReference type="EMBL" id="CAK9170035.1"/>
    </source>
</evidence>
<sequence>MEEVRSVVFSLSAQSAPGADGLSGKFFQEAWDVIKKDVVDPLNFFLRGGKVPRLVNATLLTLIPKKPNPMSFIDFRSISFCNFLHKIYTKLLANRLAPLLPVLVSSEQHGFVKGRCISECISLAQLIFGELDRKVEAGTLFLKLHMIKAYDRLEWDFLFRVLASFGFSELFVKIIANCLETNTSMFVSAGKREVFFPLLDFLGKKIPFLLACLFLLKKC</sequence>
<protein>
    <recommendedName>
        <fullName evidence="2">Reverse transcriptase domain-containing protein</fullName>
    </recommendedName>
</protein>
<keyword evidence="1" id="KW-0472">Membrane</keyword>
<dbReference type="AlphaFoldDB" id="A0ABC8TQY5"/>